<evidence type="ECO:0000313" key="7">
    <source>
        <dbReference type="EMBL" id="UUL81507.1"/>
    </source>
</evidence>
<feature type="domain" description="Thioredoxin" evidence="6">
    <location>
        <begin position="46"/>
        <end position="239"/>
    </location>
</feature>
<reference evidence="7" key="1">
    <citation type="submission" date="2022-07" db="EMBL/GenBank/DDBJ databases">
        <title>Sphingomonas sp. nov., a novel bacterium isolated from the north slope of the Mount Everest.</title>
        <authorList>
            <person name="Cui X."/>
            <person name="Liu Y."/>
        </authorList>
    </citation>
    <scope>NUCLEOTIDE SEQUENCE</scope>
    <source>
        <strain evidence="7">S5-59</strain>
    </source>
</reference>
<dbReference type="Pfam" id="PF01323">
    <property type="entry name" value="DSBA"/>
    <property type="match status" value="1"/>
</dbReference>
<evidence type="ECO:0000256" key="5">
    <source>
        <dbReference type="SAM" id="SignalP"/>
    </source>
</evidence>
<feature type="signal peptide" evidence="5">
    <location>
        <begin position="1"/>
        <end position="19"/>
    </location>
</feature>
<gene>
    <name evidence="7" type="ORF">NMP03_09815</name>
</gene>
<dbReference type="InterPro" id="IPR013766">
    <property type="entry name" value="Thioredoxin_domain"/>
</dbReference>
<dbReference type="InterPro" id="IPR001853">
    <property type="entry name" value="DSBA-like_thioredoxin_dom"/>
</dbReference>
<dbReference type="InterPro" id="IPR041205">
    <property type="entry name" value="ScsC_N"/>
</dbReference>
<sequence>MRSPILLAIAFLFAGLVGAAVYASVRPAPGGADRAGVEATVRDYILANPEIIPQAMERLRDRETGKVVQANRAGIVTPFGSAWKGAKNPDVTVVAYMDYACGYCRASLPMLDRLIAADPKVRVVFRELPILSAQSRTAAEWSLAAARQGKFAAYHDALFAAGRLTPQSIDAAIARAGLNRAAGQAFARSKAATDELSKNLSMAGQLGMTGTPAWVIGNRVLAGAIPLEQMQAAVAAARAAK</sequence>
<name>A0ABY5L3Y1_9SPHN</name>
<dbReference type="EMBL" id="CP101740">
    <property type="protein sequence ID" value="UUL81507.1"/>
    <property type="molecule type" value="Genomic_DNA"/>
</dbReference>
<organism evidence="7 8">
    <name type="scientific">Sphingomonas qomolangmaensis</name>
    <dbReference type="NCBI Taxonomy" id="2918765"/>
    <lineage>
        <taxon>Bacteria</taxon>
        <taxon>Pseudomonadati</taxon>
        <taxon>Pseudomonadota</taxon>
        <taxon>Alphaproteobacteria</taxon>
        <taxon>Sphingomonadales</taxon>
        <taxon>Sphingomonadaceae</taxon>
        <taxon>Sphingomonas</taxon>
    </lineage>
</organism>
<keyword evidence="8" id="KW-1185">Reference proteome</keyword>
<evidence type="ECO:0000259" key="6">
    <source>
        <dbReference type="PROSITE" id="PS51352"/>
    </source>
</evidence>
<dbReference type="Proteomes" id="UP001058533">
    <property type="component" value="Chromosome"/>
</dbReference>
<dbReference type="SUPFAM" id="SSF52833">
    <property type="entry name" value="Thioredoxin-like"/>
    <property type="match status" value="1"/>
</dbReference>
<dbReference type="PANTHER" id="PTHR13887:SF14">
    <property type="entry name" value="DISULFIDE BOND FORMATION PROTEIN D"/>
    <property type="match status" value="1"/>
</dbReference>
<evidence type="ECO:0000256" key="4">
    <source>
        <dbReference type="ARBA" id="ARBA00023284"/>
    </source>
</evidence>
<keyword evidence="2" id="KW-0560">Oxidoreductase</keyword>
<accession>A0ABY5L3Y1</accession>
<dbReference type="PANTHER" id="PTHR13887">
    <property type="entry name" value="GLUTATHIONE S-TRANSFERASE KAPPA"/>
    <property type="match status" value="1"/>
</dbReference>
<dbReference type="CDD" id="cd03023">
    <property type="entry name" value="DsbA_Com1_like"/>
    <property type="match status" value="1"/>
</dbReference>
<proteinExistence type="predicted"/>
<keyword evidence="4" id="KW-0676">Redox-active center</keyword>
<evidence type="ECO:0000256" key="2">
    <source>
        <dbReference type="ARBA" id="ARBA00023002"/>
    </source>
</evidence>
<evidence type="ECO:0000313" key="8">
    <source>
        <dbReference type="Proteomes" id="UP001058533"/>
    </source>
</evidence>
<protein>
    <submittedName>
        <fullName evidence="7">DsbA family protein</fullName>
    </submittedName>
</protein>
<evidence type="ECO:0000256" key="1">
    <source>
        <dbReference type="ARBA" id="ARBA00022729"/>
    </source>
</evidence>
<dbReference type="RefSeq" id="WP_256505188.1">
    <property type="nucleotide sequence ID" value="NZ_CP101740.1"/>
</dbReference>
<dbReference type="InterPro" id="IPR036249">
    <property type="entry name" value="Thioredoxin-like_sf"/>
</dbReference>
<feature type="chain" id="PRO_5046289147" evidence="5">
    <location>
        <begin position="20"/>
        <end position="241"/>
    </location>
</feature>
<dbReference type="Pfam" id="PF18312">
    <property type="entry name" value="ScsC_N"/>
    <property type="match status" value="1"/>
</dbReference>
<keyword evidence="1 5" id="KW-0732">Signal</keyword>
<dbReference type="PROSITE" id="PS51352">
    <property type="entry name" value="THIOREDOXIN_2"/>
    <property type="match status" value="1"/>
</dbReference>
<keyword evidence="3" id="KW-1015">Disulfide bond</keyword>
<evidence type="ECO:0000256" key="3">
    <source>
        <dbReference type="ARBA" id="ARBA00023157"/>
    </source>
</evidence>
<dbReference type="Gene3D" id="3.40.30.10">
    <property type="entry name" value="Glutaredoxin"/>
    <property type="match status" value="1"/>
</dbReference>